<keyword evidence="2" id="KW-1185">Reference proteome</keyword>
<dbReference type="GeneID" id="37081382"/>
<organism evidence="1 2">
    <name type="scientific">Aspergillus saccharolyticus JOP 1030-1</name>
    <dbReference type="NCBI Taxonomy" id="1450539"/>
    <lineage>
        <taxon>Eukaryota</taxon>
        <taxon>Fungi</taxon>
        <taxon>Dikarya</taxon>
        <taxon>Ascomycota</taxon>
        <taxon>Pezizomycotina</taxon>
        <taxon>Eurotiomycetes</taxon>
        <taxon>Eurotiomycetidae</taxon>
        <taxon>Eurotiales</taxon>
        <taxon>Aspergillaceae</taxon>
        <taxon>Aspergillus</taxon>
        <taxon>Aspergillus subgen. Circumdati</taxon>
    </lineage>
</organism>
<accession>A0A318ZDV0</accession>
<name>A0A318ZDV0_9EURO</name>
<reference evidence="1 2" key="1">
    <citation type="submission" date="2016-12" db="EMBL/GenBank/DDBJ databases">
        <title>The genomes of Aspergillus section Nigri reveals drivers in fungal speciation.</title>
        <authorList>
            <consortium name="DOE Joint Genome Institute"/>
            <person name="Vesth T.C."/>
            <person name="Nybo J."/>
            <person name="Theobald S."/>
            <person name="Brandl J."/>
            <person name="Frisvad J.C."/>
            <person name="Nielsen K.F."/>
            <person name="Lyhne E.K."/>
            <person name="Kogle M.E."/>
            <person name="Kuo A."/>
            <person name="Riley R."/>
            <person name="Clum A."/>
            <person name="Nolan M."/>
            <person name="Lipzen A."/>
            <person name="Salamov A."/>
            <person name="Henrissat B."/>
            <person name="Wiebenga A."/>
            <person name="De Vries R.P."/>
            <person name="Grigoriev I.V."/>
            <person name="Mortensen U.H."/>
            <person name="Andersen M.R."/>
            <person name="Baker S.E."/>
        </authorList>
    </citation>
    <scope>NUCLEOTIDE SEQUENCE [LARGE SCALE GENOMIC DNA]</scope>
    <source>
        <strain evidence="1 2">JOP 1030-1</strain>
    </source>
</reference>
<sequence>MWEARLWLVLSGLEKHHSYCSVRLVVVIEACRGRRAPEMLADMSGLIGFACLTDRHTVTPAALLILTPAIGSCYTSQRLSAHEQDSGHLLMVGKCHGKPLAGCHFSYVFPSELDPGQARLDLVNYKIFLLRWLIPAITKAYLTTETSFSVACCAAHTHSQRTEEIMLSFQGNGVDRPDDEWLYASIFCDR</sequence>
<protein>
    <submittedName>
        <fullName evidence="1">Uncharacterized protein</fullName>
    </submittedName>
</protein>
<evidence type="ECO:0000313" key="1">
    <source>
        <dbReference type="EMBL" id="PYH44464.1"/>
    </source>
</evidence>
<dbReference type="AlphaFoldDB" id="A0A318ZDV0"/>
<evidence type="ECO:0000313" key="2">
    <source>
        <dbReference type="Proteomes" id="UP000248349"/>
    </source>
</evidence>
<proteinExistence type="predicted"/>
<dbReference type="EMBL" id="KZ821237">
    <property type="protein sequence ID" value="PYH44464.1"/>
    <property type="molecule type" value="Genomic_DNA"/>
</dbReference>
<dbReference type="Proteomes" id="UP000248349">
    <property type="component" value="Unassembled WGS sequence"/>
</dbReference>
<gene>
    <name evidence="1" type="ORF">BP01DRAFT_83424</name>
</gene>
<dbReference type="RefSeq" id="XP_025430446.1">
    <property type="nucleotide sequence ID" value="XM_025580153.1"/>
</dbReference>